<dbReference type="InterPro" id="IPR036034">
    <property type="entry name" value="PDZ_sf"/>
</dbReference>
<keyword evidence="4" id="KW-1185">Reference proteome</keyword>
<reference evidence="3" key="1">
    <citation type="journal article" date="2019" name="bioRxiv">
        <title>The Genome of the Zebra Mussel, Dreissena polymorpha: A Resource for Invasive Species Research.</title>
        <authorList>
            <person name="McCartney M.A."/>
            <person name="Auch B."/>
            <person name="Kono T."/>
            <person name="Mallez S."/>
            <person name="Zhang Y."/>
            <person name="Obille A."/>
            <person name="Becker A."/>
            <person name="Abrahante J.E."/>
            <person name="Garbe J."/>
            <person name="Badalamenti J.P."/>
            <person name="Herman A."/>
            <person name="Mangelson H."/>
            <person name="Liachko I."/>
            <person name="Sullivan S."/>
            <person name="Sone E.D."/>
            <person name="Koren S."/>
            <person name="Silverstein K.A.T."/>
            <person name="Beckman K.B."/>
            <person name="Gohl D.M."/>
        </authorList>
    </citation>
    <scope>NUCLEOTIDE SEQUENCE</scope>
    <source>
        <strain evidence="3">Duluth1</strain>
        <tissue evidence="3">Whole animal</tissue>
    </source>
</reference>
<evidence type="ECO:0000313" key="3">
    <source>
        <dbReference type="EMBL" id="KAH3842944.1"/>
    </source>
</evidence>
<dbReference type="CDD" id="cd00136">
    <property type="entry name" value="PDZ_canonical"/>
    <property type="match status" value="1"/>
</dbReference>
<evidence type="ECO:0000259" key="2">
    <source>
        <dbReference type="PROSITE" id="PS50106"/>
    </source>
</evidence>
<sequence>MDTLKSYFNKMKILPGHGNKSWTFRRKGSLGKQGKGKKYTRSKSQNDAQFESQHNSNSTSEDKENTLYSKTGTLLARDGTNRETIRSPPAKPPRKDHIFIVDFHIGTKDNFGLVVGNVTDNLQGIDHLDNMSRDDLNDSFDEMAYRTISPIKVVAITEGSLVYREGQIQVHDEIMEVNGRPVQGETIQAIR</sequence>
<dbReference type="PROSITE" id="PS50106">
    <property type="entry name" value="PDZ"/>
    <property type="match status" value="1"/>
</dbReference>
<name>A0A9D4KNZ3_DREPO</name>
<evidence type="ECO:0000313" key="4">
    <source>
        <dbReference type="Proteomes" id="UP000828390"/>
    </source>
</evidence>
<dbReference type="InterPro" id="IPR001478">
    <property type="entry name" value="PDZ"/>
</dbReference>
<feature type="domain" description="PDZ" evidence="2">
    <location>
        <begin position="100"/>
        <end position="191"/>
    </location>
</feature>
<dbReference type="Gene3D" id="2.30.42.10">
    <property type="match status" value="1"/>
</dbReference>
<organism evidence="3 4">
    <name type="scientific">Dreissena polymorpha</name>
    <name type="common">Zebra mussel</name>
    <name type="synonym">Mytilus polymorpha</name>
    <dbReference type="NCBI Taxonomy" id="45954"/>
    <lineage>
        <taxon>Eukaryota</taxon>
        <taxon>Metazoa</taxon>
        <taxon>Spiralia</taxon>
        <taxon>Lophotrochozoa</taxon>
        <taxon>Mollusca</taxon>
        <taxon>Bivalvia</taxon>
        <taxon>Autobranchia</taxon>
        <taxon>Heteroconchia</taxon>
        <taxon>Euheterodonta</taxon>
        <taxon>Imparidentia</taxon>
        <taxon>Neoheterodontei</taxon>
        <taxon>Myida</taxon>
        <taxon>Dreissenoidea</taxon>
        <taxon>Dreissenidae</taxon>
        <taxon>Dreissena</taxon>
    </lineage>
</organism>
<accession>A0A9D4KNZ3</accession>
<dbReference type="SUPFAM" id="SSF50156">
    <property type="entry name" value="PDZ domain-like"/>
    <property type="match status" value="1"/>
</dbReference>
<dbReference type="AlphaFoldDB" id="A0A9D4KNZ3"/>
<comment type="caution">
    <text evidence="3">The sequence shown here is derived from an EMBL/GenBank/DDBJ whole genome shotgun (WGS) entry which is preliminary data.</text>
</comment>
<dbReference type="Proteomes" id="UP000828390">
    <property type="component" value="Unassembled WGS sequence"/>
</dbReference>
<evidence type="ECO:0000256" key="1">
    <source>
        <dbReference type="SAM" id="MobiDB-lite"/>
    </source>
</evidence>
<feature type="compositionally biased region" description="Basic residues" evidence="1">
    <location>
        <begin position="23"/>
        <end position="41"/>
    </location>
</feature>
<dbReference type="EMBL" id="JAIWYP010000004">
    <property type="protein sequence ID" value="KAH3842944.1"/>
    <property type="molecule type" value="Genomic_DNA"/>
</dbReference>
<gene>
    <name evidence="3" type="ORF">DPMN_116450</name>
</gene>
<proteinExistence type="predicted"/>
<protein>
    <recommendedName>
        <fullName evidence="2">PDZ domain-containing protein</fullName>
    </recommendedName>
</protein>
<feature type="region of interest" description="Disordered" evidence="1">
    <location>
        <begin position="18"/>
        <end position="93"/>
    </location>
</feature>
<feature type="compositionally biased region" description="Polar residues" evidence="1">
    <location>
        <begin position="42"/>
        <end position="59"/>
    </location>
</feature>
<reference evidence="3" key="2">
    <citation type="submission" date="2020-11" db="EMBL/GenBank/DDBJ databases">
        <authorList>
            <person name="McCartney M.A."/>
            <person name="Auch B."/>
            <person name="Kono T."/>
            <person name="Mallez S."/>
            <person name="Becker A."/>
            <person name="Gohl D.M."/>
            <person name="Silverstein K.A.T."/>
            <person name="Koren S."/>
            <person name="Bechman K.B."/>
            <person name="Herman A."/>
            <person name="Abrahante J.E."/>
            <person name="Garbe J."/>
        </authorList>
    </citation>
    <scope>NUCLEOTIDE SEQUENCE</scope>
    <source>
        <strain evidence="3">Duluth1</strain>
        <tissue evidence="3">Whole animal</tissue>
    </source>
</reference>